<evidence type="ECO:0000313" key="10">
    <source>
        <dbReference type="EMBL" id="MBJ7603817.1"/>
    </source>
</evidence>
<dbReference type="RefSeq" id="WP_338180455.1">
    <property type="nucleotide sequence ID" value="NZ_JAEKNQ010000043.1"/>
</dbReference>
<evidence type="ECO:0000256" key="7">
    <source>
        <dbReference type="PROSITE-ProRule" id="PRU01091"/>
    </source>
</evidence>
<feature type="domain" description="Response regulatory" evidence="8">
    <location>
        <begin position="2"/>
        <end position="116"/>
    </location>
</feature>
<evidence type="ECO:0000313" key="11">
    <source>
        <dbReference type="Proteomes" id="UP000620075"/>
    </source>
</evidence>
<keyword evidence="4 7" id="KW-0238">DNA-binding</keyword>
<dbReference type="GO" id="GO:0000976">
    <property type="term" value="F:transcription cis-regulatory region binding"/>
    <property type="evidence" value="ECO:0007669"/>
    <property type="project" value="TreeGrafter"/>
</dbReference>
<evidence type="ECO:0000256" key="6">
    <source>
        <dbReference type="PROSITE-ProRule" id="PRU00169"/>
    </source>
</evidence>
<comment type="caution">
    <text evidence="10">The sequence shown here is derived from an EMBL/GenBank/DDBJ whole genome shotgun (WGS) entry which is preliminary data.</text>
</comment>
<dbReference type="PANTHER" id="PTHR48111">
    <property type="entry name" value="REGULATOR OF RPOS"/>
    <property type="match status" value="1"/>
</dbReference>
<dbReference type="SMART" id="SM00448">
    <property type="entry name" value="REC"/>
    <property type="match status" value="1"/>
</dbReference>
<dbReference type="PROSITE" id="PS51755">
    <property type="entry name" value="OMPR_PHOB"/>
    <property type="match status" value="1"/>
</dbReference>
<keyword evidence="2" id="KW-0902">Two-component regulatory system</keyword>
<dbReference type="AlphaFoldDB" id="A0A934NHP8"/>
<dbReference type="PROSITE" id="PS50110">
    <property type="entry name" value="RESPONSE_REGULATORY"/>
    <property type="match status" value="1"/>
</dbReference>
<evidence type="ECO:0000256" key="1">
    <source>
        <dbReference type="ARBA" id="ARBA00022553"/>
    </source>
</evidence>
<keyword evidence="1 6" id="KW-0597">Phosphoprotein</keyword>
<dbReference type="Gene3D" id="1.10.10.10">
    <property type="entry name" value="Winged helix-like DNA-binding domain superfamily/Winged helix DNA-binding domain"/>
    <property type="match status" value="1"/>
</dbReference>
<dbReference type="GO" id="GO:0032993">
    <property type="term" value="C:protein-DNA complex"/>
    <property type="evidence" value="ECO:0007669"/>
    <property type="project" value="TreeGrafter"/>
</dbReference>
<dbReference type="Pfam" id="PF00486">
    <property type="entry name" value="Trans_reg_C"/>
    <property type="match status" value="1"/>
</dbReference>
<dbReference type="GO" id="GO:0005829">
    <property type="term" value="C:cytosol"/>
    <property type="evidence" value="ECO:0007669"/>
    <property type="project" value="TreeGrafter"/>
</dbReference>
<organism evidence="10 11">
    <name type="scientific">Candidatus Dormiibacter inghamiae</name>
    <dbReference type="NCBI Taxonomy" id="3127013"/>
    <lineage>
        <taxon>Bacteria</taxon>
        <taxon>Bacillati</taxon>
        <taxon>Candidatus Dormiibacterota</taxon>
        <taxon>Candidatus Dormibacteria</taxon>
        <taxon>Candidatus Dormibacterales</taxon>
        <taxon>Candidatus Dormibacteraceae</taxon>
        <taxon>Candidatus Dormiibacter</taxon>
    </lineage>
</organism>
<dbReference type="GO" id="GO:0000156">
    <property type="term" value="F:phosphorelay response regulator activity"/>
    <property type="evidence" value="ECO:0007669"/>
    <property type="project" value="TreeGrafter"/>
</dbReference>
<dbReference type="SUPFAM" id="SSF52172">
    <property type="entry name" value="CheY-like"/>
    <property type="match status" value="1"/>
</dbReference>
<sequence length="224" mass="24967">MRVLIVEDDAELAESLHRGLEELGLAVDTAGDEEEVLAAVAVVRYDVIVLDVMLPGRDGFALTRELRSRKLRTPVLILTGLGTVEDKVNGLESGADDYLVKPFSLKELVARIRALARRHLPDRAATVEAGPIRLDTAAHRVLVRGVEVPLTGKEFAILEFFLLQRDRVLSRESILANVWDFDLEDGRNLVEVYMGRLRRKLQGAGLADPFTTIRGVGYRFRLPD</sequence>
<dbReference type="Gene3D" id="6.10.250.690">
    <property type="match status" value="1"/>
</dbReference>
<accession>A0A934NHP8</accession>
<keyword evidence="3" id="KW-0805">Transcription regulation</keyword>
<evidence type="ECO:0000256" key="4">
    <source>
        <dbReference type="ARBA" id="ARBA00023125"/>
    </source>
</evidence>
<dbReference type="PANTHER" id="PTHR48111:SF22">
    <property type="entry name" value="REGULATOR OF RPOS"/>
    <property type="match status" value="1"/>
</dbReference>
<evidence type="ECO:0000256" key="3">
    <source>
        <dbReference type="ARBA" id="ARBA00023015"/>
    </source>
</evidence>
<proteinExistence type="predicted"/>
<dbReference type="SMART" id="SM00862">
    <property type="entry name" value="Trans_reg_C"/>
    <property type="match status" value="1"/>
</dbReference>
<evidence type="ECO:0000259" key="8">
    <source>
        <dbReference type="PROSITE" id="PS50110"/>
    </source>
</evidence>
<keyword evidence="5" id="KW-0804">Transcription</keyword>
<feature type="domain" description="OmpR/PhoB-type" evidence="9">
    <location>
        <begin position="124"/>
        <end position="222"/>
    </location>
</feature>
<evidence type="ECO:0000256" key="5">
    <source>
        <dbReference type="ARBA" id="ARBA00023163"/>
    </source>
</evidence>
<dbReference type="InterPro" id="IPR036388">
    <property type="entry name" value="WH-like_DNA-bd_sf"/>
</dbReference>
<name>A0A934NHP8_9BACT</name>
<dbReference type="Gene3D" id="3.40.50.2300">
    <property type="match status" value="1"/>
</dbReference>
<evidence type="ECO:0000259" key="9">
    <source>
        <dbReference type="PROSITE" id="PS51755"/>
    </source>
</evidence>
<evidence type="ECO:0000256" key="2">
    <source>
        <dbReference type="ARBA" id="ARBA00023012"/>
    </source>
</evidence>
<protein>
    <submittedName>
        <fullName evidence="10">Response regulator transcription factor</fullName>
    </submittedName>
</protein>
<dbReference type="Proteomes" id="UP000620075">
    <property type="component" value="Unassembled WGS sequence"/>
</dbReference>
<dbReference type="Pfam" id="PF00072">
    <property type="entry name" value="Response_reg"/>
    <property type="match status" value="1"/>
</dbReference>
<dbReference type="InterPro" id="IPR011006">
    <property type="entry name" value="CheY-like_superfamily"/>
</dbReference>
<dbReference type="InterPro" id="IPR001789">
    <property type="entry name" value="Sig_transdc_resp-reg_receiver"/>
</dbReference>
<dbReference type="InterPro" id="IPR001867">
    <property type="entry name" value="OmpR/PhoB-type_DNA-bd"/>
</dbReference>
<feature type="modified residue" description="4-aspartylphosphate" evidence="6">
    <location>
        <position position="51"/>
    </location>
</feature>
<feature type="DNA-binding region" description="OmpR/PhoB-type" evidence="7">
    <location>
        <begin position="124"/>
        <end position="222"/>
    </location>
</feature>
<gene>
    <name evidence="10" type="ORF">JF888_11580</name>
</gene>
<dbReference type="GO" id="GO:0006355">
    <property type="term" value="P:regulation of DNA-templated transcription"/>
    <property type="evidence" value="ECO:0007669"/>
    <property type="project" value="InterPro"/>
</dbReference>
<reference evidence="10 11" key="1">
    <citation type="submission" date="2020-10" db="EMBL/GenBank/DDBJ databases">
        <title>Ca. Dormibacterota MAGs.</title>
        <authorList>
            <person name="Montgomery K."/>
        </authorList>
    </citation>
    <scope>NUCLEOTIDE SEQUENCE [LARGE SCALE GENOMIC DNA]</scope>
    <source>
        <strain evidence="10">SC8811_S16_3</strain>
    </source>
</reference>
<dbReference type="CDD" id="cd00383">
    <property type="entry name" value="trans_reg_C"/>
    <property type="match status" value="1"/>
</dbReference>
<dbReference type="FunFam" id="3.40.50.2300:FF:000002">
    <property type="entry name" value="DNA-binding response regulator PhoP"/>
    <property type="match status" value="1"/>
</dbReference>
<dbReference type="InterPro" id="IPR039420">
    <property type="entry name" value="WalR-like"/>
</dbReference>
<dbReference type="EMBL" id="JAEKNQ010000043">
    <property type="protein sequence ID" value="MBJ7603817.1"/>
    <property type="molecule type" value="Genomic_DNA"/>
</dbReference>